<sequence length="323" mass="33637">MSRHPKLDRGLLAGGPQLLAVAPAVVTMVTAWDRLPERLATRFALDGSVSDHMGRLAVFFSLIGLGLLLSVTLGFVAGSMSGTRVVPLSKWDLPRLLVVLSWGLAGFLGVLLFALVTSNIDTEGAATVSLPALALLYALGAAVLTGAIGAVLAPRGRTTQPLEDHETPAMELSAGEHVSWSRSISSPWFRALGVVLLMAGPVLGWVVGWVPGGTVLAAGLLVALLAGAMVTVDRRGTTVAFSALGWPRVRVGLDEIESASVEDVSPIQFGGWGYRIIPGASGVLLRTGPALILTRTSGRRFVVTVDDAETAASVLNGLLARRA</sequence>
<feature type="transmembrane region" description="Helical" evidence="1">
    <location>
        <begin position="12"/>
        <end position="32"/>
    </location>
</feature>
<keyword evidence="1" id="KW-0812">Transmembrane</keyword>
<organism evidence="2 3">
    <name type="scientific">Amycolatopsis marina</name>
    <dbReference type="NCBI Taxonomy" id="490629"/>
    <lineage>
        <taxon>Bacteria</taxon>
        <taxon>Bacillati</taxon>
        <taxon>Actinomycetota</taxon>
        <taxon>Actinomycetes</taxon>
        <taxon>Pseudonocardiales</taxon>
        <taxon>Pseudonocardiaceae</taxon>
        <taxon>Amycolatopsis</taxon>
    </lineage>
</organism>
<evidence type="ECO:0008006" key="4">
    <source>
        <dbReference type="Google" id="ProtNLM"/>
    </source>
</evidence>
<evidence type="ECO:0000256" key="1">
    <source>
        <dbReference type="SAM" id="Phobius"/>
    </source>
</evidence>
<gene>
    <name evidence="2" type="ORF">SAMN05216266_103247</name>
</gene>
<feature type="transmembrane region" description="Helical" evidence="1">
    <location>
        <begin position="52"/>
        <end position="76"/>
    </location>
</feature>
<dbReference type="STRING" id="490629.SAMN05216266_103247"/>
<accession>A0A1I0XJK4</accession>
<evidence type="ECO:0000313" key="2">
    <source>
        <dbReference type="EMBL" id="SFB00877.1"/>
    </source>
</evidence>
<dbReference type="AlphaFoldDB" id="A0A1I0XJK4"/>
<dbReference type="Proteomes" id="UP000243799">
    <property type="component" value="Unassembled WGS sequence"/>
</dbReference>
<dbReference type="RefSeq" id="WP_091671395.1">
    <property type="nucleotide sequence ID" value="NZ_FOKG01000003.1"/>
</dbReference>
<protein>
    <recommendedName>
        <fullName evidence="4">DUF1648 domain-containing protein</fullName>
    </recommendedName>
</protein>
<feature type="transmembrane region" description="Helical" evidence="1">
    <location>
        <begin position="213"/>
        <end position="232"/>
    </location>
</feature>
<proteinExistence type="predicted"/>
<keyword evidence="3" id="KW-1185">Reference proteome</keyword>
<feature type="transmembrane region" description="Helical" evidence="1">
    <location>
        <begin position="96"/>
        <end position="116"/>
    </location>
</feature>
<keyword evidence="1" id="KW-1133">Transmembrane helix</keyword>
<name>A0A1I0XJK4_9PSEU</name>
<reference evidence="3" key="1">
    <citation type="submission" date="2016-10" db="EMBL/GenBank/DDBJ databases">
        <authorList>
            <person name="Varghese N."/>
            <person name="Submissions S."/>
        </authorList>
    </citation>
    <scope>NUCLEOTIDE SEQUENCE [LARGE SCALE GENOMIC DNA]</scope>
    <source>
        <strain evidence="3">CGMCC 4.3568</strain>
    </source>
</reference>
<dbReference type="EMBL" id="FOKG01000003">
    <property type="protein sequence ID" value="SFB00877.1"/>
    <property type="molecule type" value="Genomic_DNA"/>
</dbReference>
<evidence type="ECO:0000313" key="3">
    <source>
        <dbReference type="Proteomes" id="UP000243799"/>
    </source>
</evidence>
<keyword evidence="1" id="KW-0472">Membrane</keyword>
<dbReference type="OrthoDB" id="4303577at2"/>
<feature type="transmembrane region" description="Helical" evidence="1">
    <location>
        <begin position="128"/>
        <end position="153"/>
    </location>
</feature>